<dbReference type="SUPFAM" id="SSF75304">
    <property type="entry name" value="Amidase signature (AS) enzymes"/>
    <property type="match status" value="1"/>
</dbReference>
<evidence type="ECO:0000313" key="4">
    <source>
        <dbReference type="Proteomes" id="UP001287445"/>
    </source>
</evidence>
<dbReference type="InterPro" id="IPR036928">
    <property type="entry name" value="AS_sf"/>
</dbReference>
<evidence type="ECO:0000259" key="2">
    <source>
        <dbReference type="Pfam" id="PF01425"/>
    </source>
</evidence>
<dbReference type="InterPro" id="IPR020556">
    <property type="entry name" value="Amidase_CS"/>
</dbReference>
<comment type="caution">
    <text evidence="3">The sequence shown here is derived from an EMBL/GenBank/DDBJ whole genome shotgun (WGS) entry which is preliminary data.</text>
</comment>
<dbReference type="GO" id="GO:0003824">
    <property type="term" value="F:catalytic activity"/>
    <property type="evidence" value="ECO:0007669"/>
    <property type="project" value="InterPro"/>
</dbReference>
<dbReference type="RefSeq" id="WP_319076478.1">
    <property type="nucleotide sequence ID" value="NZ_JAWWMZ010000014.1"/>
</dbReference>
<dbReference type="Proteomes" id="UP001287445">
    <property type="component" value="Unassembled WGS sequence"/>
</dbReference>
<reference evidence="3" key="1">
    <citation type="submission" date="2023-11" db="EMBL/GenBank/DDBJ databases">
        <title>Identification and selenium tolerance of Delftia acidovorans R3-25.</title>
        <authorList>
            <person name="Zhang S."/>
            <person name="Liu Y."/>
            <person name="Guo Y."/>
        </authorList>
    </citation>
    <scope>NUCLEOTIDE SEQUENCE</scope>
    <source>
        <strain evidence="3">R3-25</strain>
    </source>
</reference>
<dbReference type="PANTHER" id="PTHR11895:SF7">
    <property type="entry name" value="GLUTAMYL-TRNA(GLN) AMIDOTRANSFERASE SUBUNIT A, MITOCHONDRIAL"/>
    <property type="match status" value="1"/>
</dbReference>
<feature type="domain" description="Amidase" evidence="2">
    <location>
        <begin position="35"/>
        <end position="464"/>
    </location>
</feature>
<dbReference type="Gene3D" id="3.90.1300.10">
    <property type="entry name" value="Amidase signature (AS) domain"/>
    <property type="match status" value="1"/>
</dbReference>
<proteinExistence type="inferred from homology"/>
<dbReference type="PROSITE" id="PS00571">
    <property type="entry name" value="AMIDASES"/>
    <property type="match status" value="1"/>
</dbReference>
<organism evidence="3 4">
    <name type="scientific">Delftia acidovorans</name>
    <name type="common">Pseudomonas acidovorans</name>
    <name type="synonym">Comamonas acidovorans</name>
    <dbReference type="NCBI Taxonomy" id="80866"/>
    <lineage>
        <taxon>Bacteria</taxon>
        <taxon>Pseudomonadati</taxon>
        <taxon>Pseudomonadota</taxon>
        <taxon>Betaproteobacteria</taxon>
        <taxon>Burkholderiales</taxon>
        <taxon>Comamonadaceae</taxon>
        <taxon>Delftia</taxon>
    </lineage>
</organism>
<dbReference type="InterPro" id="IPR000120">
    <property type="entry name" value="Amidase"/>
</dbReference>
<dbReference type="InterPro" id="IPR023631">
    <property type="entry name" value="Amidase_dom"/>
</dbReference>
<sequence length="487" mass="50957">MDITLLSAQDLARRFAARELSPVEVAVATFERIEAMQALDTPLRLFTWTGRDAALQAAHRAERAWRERRDNHPLCGVPFSVKDCLAVRAAPRTHGSALFGGQLCAHDDPAVARLRAAGAVFVGMNNMPEFGHRPTNQNAHYGTALNPWDARRTPGGSSGGSAASVAVGASTLALGTDAGGSVRVPAACCGVLGLKATHGLIPSDDPPDGFGSLGQTGPMARTVHDLATVLQTIAGPHAGDPWSQAAPPATGLREAAEAGRSLRAIPGLRLRWLPFMAAGEGAEGLDAEVRALCEQALTRLAGAGAGVEEGHVDLGASSAILGAVAAAVNQHRFGDLLREHAAALPPTFRQRLQAGARLGREPLLQGLHGRTAMFRQVQALFEQADVVATPTLSAPAVLAEAEPSADLIIDGQAWGPLRTAWIHHCHPFNLSGHPALTVPVGWTRAGLPVGLQLVGPWHGELRLLQLAAALECLAPWAQQRPPCVASV</sequence>
<evidence type="ECO:0000313" key="3">
    <source>
        <dbReference type="EMBL" id="MDX4956946.1"/>
    </source>
</evidence>
<comment type="similarity">
    <text evidence="1">Belongs to the amidase family.</text>
</comment>
<protein>
    <submittedName>
        <fullName evidence="3">Amidase</fullName>
    </submittedName>
</protein>
<accession>A0AAJ2R3G1</accession>
<dbReference type="AlphaFoldDB" id="A0AAJ2R3G1"/>
<gene>
    <name evidence="3" type="ORF">SGN30_26330</name>
</gene>
<dbReference type="EMBL" id="JAWWMZ010000014">
    <property type="protein sequence ID" value="MDX4956946.1"/>
    <property type="molecule type" value="Genomic_DNA"/>
</dbReference>
<dbReference type="Pfam" id="PF01425">
    <property type="entry name" value="Amidase"/>
    <property type="match status" value="1"/>
</dbReference>
<dbReference type="PANTHER" id="PTHR11895">
    <property type="entry name" value="TRANSAMIDASE"/>
    <property type="match status" value="1"/>
</dbReference>
<name>A0AAJ2R3G1_DELAC</name>
<evidence type="ECO:0000256" key="1">
    <source>
        <dbReference type="ARBA" id="ARBA00009199"/>
    </source>
</evidence>